<feature type="compositionally biased region" description="Basic and acidic residues" evidence="1">
    <location>
        <begin position="38"/>
        <end position="52"/>
    </location>
</feature>
<protein>
    <submittedName>
        <fullName evidence="2">Uncharacterized protein</fullName>
    </submittedName>
</protein>
<feature type="compositionally biased region" description="Basic and acidic residues" evidence="1">
    <location>
        <begin position="21"/>
        <end position="31"/>
    </location>
</feature>
<evidence type="ECO:0000313" key="3">
    <source>
        <dbReference type="Proteomes" id="UP001372834"/>
    </source>
</evidence>
<reference evidence="2 3" key="1">
    <citation type="submission" date="2023-10" db="EMBL/GenBank/DDBJ databases">
        <title>Genomes of two closely related lineages of the louse Polyplax serrata with different host specificities.</title>
        <authorList>
            <person name="Martinu J."/>
            <person name="Tarabai H."/>
            <person name="Stefka J."/>
            <person name="Hypsa V."/>
        </authorList>
    </citation>
    <scope>NUCLEOTIDE SEQUENCE [LARGE SCALE GENOMIC DNA]</scope>
    <source>
        <strain evidence="2">HR10_N</strain>
    </source>
</reference>
<proteinExistence type="predicted"/>
<organism evidence="2 3">
    <name type="scientific">Polyplax serrata</name>
    <name type="common">Common mouse louse</name>
    <dbReference type="NCBI Taxonomy" id="468196"/>
    <lineage>
        <taxon>Eukaryota</taxon>
        <taxon>Metazoa</taxon>
        <taxon>Ecdysozoa</taxon>
        <taxon>Arthropoda</taxon>
        <taxon>Hexapoda</taxon>
        <taxon>Insecta</taxon>
        <taxon>Pterygota</taxon>
        <taxon>Neoptera</taxon>
        <taxon>Paraneoptera</taxon>
        <taxon>Psocodea</taxon>
        <taxon>Troctomorpha</taxon>
        <taxon>Phthiraptera</taxon>
        <taxon>Anoplura</taxon>
        <taxon>Polyplacidae</taxon>
        <taxon>Polyplax</taxon>
    </lineage>
</organism>
<comment type="caution">
    <text evidence="2">The sequence shown here is derived from an EMBL/GenBank/DDBJ whole genome shotgun (WGS) entry which is preliminary data.</text>
</comment>
<dbReference type="EMBL" id="JAWJWE010000003">
    <property type="protein sequence ID" value="KAK6639681.1"/>
    <property type="molecule type" value="Genomic_DNA"/>
</dbReference>
<feature type="region of interest" description="Disordered" evidence="1">
    <location>
        <begin position="1"/>
        <end position="61"/>
    </location>
</feature>
<accession>A0AAN8PN61</accession>
<sequence length="127" mass="14251">MAPQKQPTPAAEQRPPPPLIELRKKNTEERQLCVSGREGNKSRSTSENEKKSIKVRSGTQKEIENVETSWQEAKANVCSVCLFIAKDRRDPHGSAVQPSLWGFLLSPSFYHPFGLPFAMLPFAQCRA</sequence>
<evidence type="ECO:0000313" key="2">
    <source>
        <dbReference type="EMBL" id="KAK6639681.1"/>
    </source>
</evidence>
<evidence type="ECO:0000256" key="1">
    <source>
        <dbReference type="SAM" id="MobiDB-lite"/>
    </source>
</evidence>
<name>A0AAN8PN61_POLSC</name>
<gene>
    <name evidence="2" type="ORF">RUM43_007954</name>
</gene>
<dbReference type="AlphaFoldDB" id="A0AAN8PN61"/>
<dbReference type="Proteomes" id="UP001372834">
    <property type="component" value="Unassembled WGS sequence"/>
</dbReference>